<organism evidence="2 3">
    <name type="scientific">Amylocarpus encephaloides</name>
    <dbReference type="NCBI Taxonomy" id="45428"/>
    <lineage>
        <taxon>Eukaryota</taxon>
        <taxon>Fungi</taxon>
        <taxon>Dikarya</taxon>
        <taxon>Ascomycota</taxon>
        <taxon>Pezizomycotina</taxon>
        <taxon>Leotiomycetes</taxon>
        <taxon>Helotiales</taxon>
        <taxon>Helotiales incertae sedis</taxon>
        <taxon>Amylocarpus</taxon>
    </lineage>
</organism>
<dbReference type="Proteomes" id="UP000824998">
    <property type="component" value="Unassembled WGS sequence"/>
</dbReference>
<protein>
    <submittedName>
        <fullName evidence="2">Uncharacterized protein</fullName>
    </submittedName>
</protein>
<keyword evidence="1" id="KW-0472">Membrane</keyword>
<dbReference type="EMBL" id="MU251399">
    <property type="protein sequence ID" value="KAG9236791.1"/>
    <property type="molecule type" value="Genomic_DNA"/>
</dbReference>
<dbReference type="AlphaFoldDB" id="A0A9P8C954"/>
<proteinExistence type="predicted"/>
<evidence type="ECO:0000313" key="2">
    <source>
        <dbReference type="EMBL" id="KAG9236791.1"/>
    </source>
</evidence>
<keyword evidence="1" id="KW-0812">Transmembrane</keyword>
<evidence type="ECO:0000256" key="1">
    <source>
        <dbReference type="SAM" id="Phobius"/>
    </source>
</evidence>
<gene>
    <name evidence="2" type="ORF">BJ875DRAFT_481924</name>
</gene>
<accession>A0A9P8C954</accession>
<keyword evidence="3" id="KW-1185">Reference proteome</keyword>
<reference evidence="2" key="1">
    <citation type="journal article" date="2021" name="IMA Fungus">
        <title>Genomic characterization of three marine fungi, including Emericellopsis atlantica sp. nov. with signatures of a generalist lifestyle and marine biomass degradation.</title>
        <authorList>
            <person name="Hagestad O.C."/>
            <person name="Hou L."/>
            <person name="Andersen J.H."/>
            <person name="Hansen E.H."/>
            <person name="Altermark B."/>
            <person name="Li C."/>
            <person name="Kuhnert E."/>
            <person name="Cox R.J."/>
            <person name="Crous P.W."/>
            <person name="Spatafora J.W."/>
            <person name="Lail K."/>
            <person name="Amirebrahimi M."/>
            <person name="Lipzen A."/>
            <person name="Pangilinan J."/>
            <person name="Andreopoulos W."/>
            <person name="Hayes R.D."/>
            <person name="Ng V."/>
            <person name="Grigoriev I.V."/>
            <person name="Jackson S.A."/>
            <person name="Sutton T.D.S."/>
            <person name="Dobson A.D.W."/>
            <person name="Rama T."/>
        </authorList>
    </citation>
    <scope>NUCLEOTIDE SEQUENCE</scope>
    <source>
        <strain evidence="2">TRa018bII</strain>
    </source>
</reference>
<sequence length="56" mass="5986">MALTFSGILTSAGIMTIFLQALNYLINAYLMVAASTITANTFLRSFFGAGFPLFAT</sequence>
<feature type="transmembrane region" description="Helical" evidence="1">
    <location>
        <begin position="32"/>
        <end position="55"/>
    </location>
</feature>
<name>A0A9P8C954_9HELO</name>
<comment type="caution">
    <text evidence="2">The sequence shown here is derived from an EMBL/GenBank/DDBJ whole genome shotgun (WGS) entry which is preliminary data.</text>
</comment>
<keyword evidence="1" id="KW-1133">Transmembrane helix</keyword>
<evidence type="ECO:0000313" key="3">
    <source>
        <dbReference type="Proteomes" id="UP000824998"/>
    </source>
</evidence>
<dbReference type="OrthoDB" id="4362870at2759"/>